<dbReference type="InterPro" id="IPR000467">
    <property type="entry name" value="G_patch_dom"/>
</dbReference>
<evidence type="ECO:0000259" key="6">
    <source>
        <dbReference type="PROSITE" id="PS50102"/>
    </source>
</evidence>
<proteinExistence type="predicted"/>
<evidence type="ECO:0000256" key="3">
    <source>
        <dbReference type="ARBA" id="ARBA00023242"/>
    </source>
</evidence>
<feature type="region of interest" description="Disordered" evidence="5">
    <location>
        <begin position="467"/>
        <end position="601"/>
    </location>
</feature>
<dbReference type="EMBL" id="MU167224">
    <property type="protein sequence ID" value="KAG0149793.1"/>
    <property type="molecule type" value="Genomic_DNA"/>
</dbReference>
<dbReference type="GO" id="GO:0000398">
    <property type="term" value="P:mRNA splicing, via spliceosome"/>
    <property type="evidence" value="ECO:0007669"/>
    <property type="project" value="TreeGrafter"/>
</dbReference>
<feature type="compositionally biased region" description="Basic and acidic residues" evidence="5">
    <location>
        <begin position="539"/>
        <end position="564"/>
    </location>
</feature>
<sequence length="845" mass="96178">MYSRHPTDHIRQPQTRPTWDRSNSQLQHHERSYPDPRFQSTERPNRTSYSGPPRDLERVPHGHQIDDENFDDNRRPYEEVHRHQNIRRSQDFGPSPQRNSRHISYDQDYAGIPTEPYHHSSSRGGPPFPRSYPSKALVHHHHHHERPHGTWNPDYHKHYDPNTQFNHGPPKEKSTPTHSVIFMGLPIHTDEANLRAFLEEGGAIPDTVTIIYDRNTGISKRYGFARFATIDDARAFVEPSFPLIVWKEPIGSRFDNSGDGLKIKIDYSQREKIPFEARNRERDSIARRSPPIIDLNDDPSGRSHSYNSPQEPTSSNINDGARDIGGTPTSILLLRGLDPISSEQEIAKHLQHIPDPSQTVHADSIRKVMLIKDRLSNVSWGYAFVQFADVQIAVKALSLLLNTSLFPRGFQIRSRTLTVTFAHEHSFHPVYTPSDWSFRGPGGQELAYWDDKAYAAVYVPIIHINEDSNSSNNNVKTNQDWYDRKNQSVRDEDADMKELLTSLDDDHNGTKPDTTNKISGGSPSQNHHFTSDSPTQENRNIDESKNRKLSSADRPENESRDPRLSHNRNLNSKSDLSHPIDNPEYSSNPKDAKSEKKKGTELIASKKMAANIEKWNSKKNQENQISSSSSSIENSIEINNENLINNENDDEDFSDLERLTCLLCQRQFKVQIELQRHNELSNLHKTNLQNEELKQTARQRKQVNLKSIKRSASNSELNEGTKYTDRAAARREIYGQPDIPQQHDTNNKKARYEPPPLPIQSPIQPDKDGIQSSNVGSKMLAKMGWNQGEGLGNGNGRVDPIAAAQYTKGVGLGASTGTVVGLYEDNKKGFIEQIKDKTVERFNQD</sequence>
<keyword evidence="9" id="KW-1185">Reference proteome</keyword>
<dbReference type="PROSITE" id="PS50102">
    <property type="entry name" value="RRM"/>
    <property type="match status" value="2"/>
</dbReference>
<feature type="compositionally biased region" description="Polar residues" evidence="5">
    <location>
        <begin position="302"/>
        <end position="318"/>
    </location>
</feature>
<feature type="region of interest" description="Disordered" evidence="5">
    <location>
        <begin position="276"/>
        <end position="322"/>
    </location>
</feature>
<feature type="domain" description="RRM" evidence="6">
    <location>
        <begin position="178"/>
        <end position="270"/>
    </location>
</feature>
<evidence type="ECO:0000256" key="1">
    <source>
        <dbReference type="ARBA" id="ARBA00004123"/>
    </source>
</evidence>
<dbReference type="PANTHER" id="PTHR13948">
    <property type="entry name" value="RNA-BINDING PROTEIN"/>
    <property type="match status" value="1"/>
</dbReference>
<feature type="domain" description="RRM" evidence="6">
    <location>
        <begin position="330"/>
        <end position="424"/>
    </location>
</feature>
<feature type="compositionally biased region" description="Basic and acidic residues" evidence="5">
    <location>
        <begin position="1"/>
        <end position="11"/>
    </location>
</feature>
<dbReference type="PROSITE" id="PS50174">
    <property type="entry name" value="G_PATCH"/>
    <property type="match status" value="1"/>
</dbReference>
<dbReference type="SUPFAM" id="SSF54928">
    <property type="entry name" value="RNA-binding domain, RBD"/>
    <property type="match status" value="1"/>
</dbReference>
<dbReference type="AlphaFoldDB" id="A0A9P6NT38"/>
<feature type="compositionally biased region" description="Polar residues" evidence="5">
    <location>
        <begin position="511"/>
        <end position="538"/>
    </location>
</feature>
<feature type="compositionally biased region" description="Polar residues" evidence="5">
    <location>
        <begin position="38"/>
        <end position="50"/>
    </location>
</feature>
<gene>
    <name evidence="8" type="ORF">CROQUDRAFT_653065</name>
</gene>
<keyword evidence="2 4" id="KW-0694">RNA-binding</keyword>
<evidence type="ECO:0000256" key="5">
    <source>
        <dbReference type="SAM" id="MobiDB-lite"/>
    </source>
</evidence>
<dbReference type="Pfam" id="PF01585">
    <property type="entry name" value="G-patch"/>
    <property type="match status" value="1"/>
</dbReference>
<feature type="region of interest" description="Disordered" evidence="5">
    <location>
        <begin position="1"/>
        <end position="175"/>
    </location>
</feature>
<dbReference type="OrthoDB" id="29523at2759"/>
<feature type="compositionally biased region" description="Basic residues" evidence="5">
    <location>
        <begin position="137"/>
        <end position="146"/>
    </location>
</feature>
<dbReference type="InterPro" id="IPR000504">
    <property type="entry name" value="RRM_dom"/>
</dbReference>
<accession>A0A9P6NT38</accession>
<evidence type="ECO:0000256" key="4">
    <source>
        <dbReference type="PROSITE-ProRule" id="PRU00176"/>
    </source>
</evidence>
<feature type="compositionally biased region" description="Polar residues" evidence="5">
    <location>
        <begin position="467"/>
        <end position="480"/>
    </location>
</feature>
<reference evidence="8" key="1">
    <citation type="submission" date="2013-11" db="EMBL/GenBank/DDBJ databases">
        <title>Genome sequence of the fusiform rust pathogen reveals effectors for host alternation and coevolution with pine.</title>
        <authorList>
            <consortium name="DOE Joint Genome Institute"/>
            <person name="Smith K."/>
            <person name="Pendleton A."/>
            <person name="Kubisiak T."/>
            <person name="Anderson C."/>
            <person name="Salamov A."/>
            <person name="Aerts A."/>
            <person name="Riley R."/>
            <person name="Clum A."/>
            <person name="Lindquist E."/>
            <person name="Ence D."/>
            <person name="Campbell M."/>
            <person name="Kronenberg Z."/>
            <person name="Feau N."/>
            <person name="Dhillon B."/>
            <person name="Hamelin R."/>
            <person name="Burleigh J."/>
            <person name="Smith J."/>
            <person name="Yandell M."/>
            <person name="Nelson C."/>
            <person name="Grigoriev I."/>
            <person name="Davis J."/>
        </authorList>
    </citation>
    <scope>NUCLEOTIDE SEQUENCE</scope>
    <source>
        <strain evidence="8">G11</strain>
    </source>
</reference>
<dbReference type="Pfam" id="PF00076">
    <property type="entry name" value="RRM_1"/>
    <property type="match status" value="1"/>
</dbReference>
<dbReference type="InterPro" id="IPR035979">
    <property type="entry name" value="RBD_domain_sf"/>
</dbReference>
<comment type="subcellular location">
    <subcellularLocation>
        <location evidence="1">Nucleus</location>
    </subcellularLocation>
</comment>
<evidence type="ECO:0000313" key="9">
    <source>
        <dbReference type="Proteomes" id="UP000886653"/>
    </source>
</evidence>
<dbReference type="InterPro" id="IPR012677">
    <property type="entry name" value="Nucleotide-bd_a/b_plait_sf"/>
</dbReference>
<feature type="compositionally biased region" description="Polar residues" evidence="5">
    <location>
        <begin position="12"/>
        <end position="26"/>
    </location>
</feature>
<name>A0A9P6NT38_9BASI</name>
<protein>
    <recommendedName>
        <fullName evidence="10">RNA-binding protein</fullName>
    </recommendedName>
</protein>
<feature type="compositionally biased region" description="Basic and acidic residues" evidence="5">
    <location>
        <begin position="276"/>
        <end position="286"/>
    </location>
</feature>
<comment type="caution">
    <text evidence="8">The sequence shown here is derived from an EMBL/GenBank/DDBJ whole genome shotgun (WGS) entry which is preliminary data.</text>
</comment>
<feature type="region of interest" description="Disordered" evidence="5">
    <location>
        <begin position="734"/>
        <end position="753"/>
    </location>
</feature>
<keyword evidence="3" id="KW-0539">Nucleus</keyword>
<feature type="compositionally biased region" description="Basic and acidic residues" evidence="5">
    <location>
        <begin position="590"/>
        <end position="600"/>
    </location>
</feature>
<dbReference type="SMART" id="SM00360">
    <property type="entry name" value="RRM"/>
    <property type="match status" value="2"/>
</dbReference>
<feature type="compositionally biased region" description="Basic and acidic residues" evidence="5">
    <location>
        <begin position="54"/>
        <end position="82"/>
    </location>
</feature>
<dbReference type="PANTHER" id="PTHR13948:SF3">
    <property type="entry name" value="FI21118P1"/>
    <property type="match status" value="1"/>
</dbReference>
<dbReference type="SMART" id="SM00443">
    <property type="entry name" value="G_patch"/>
    <property type="match status" value="1"/>
</dbReference>
<dbReference type="Proteomes" id="UP000886653">
    <property type="component" value="Unassembled WGS sequence"/>
</dbReference>
<organism evidence="8 9">
    <name type="scientific">Cronartium quercuum f. sp. fusiforme G11</name>
    <dbReference type="NCBI Taxonomy" id="708437"/>
    <lineage>
        <taxon>Eukaryota</taxon>
        <taxon>Fungi</taxon>
        <taxon>Dikarya</taxon>
        <taxon>Basidiomycota</taxon>
        <taxon>Pucciniomycotina</taxon>
        <taxon>Pucciniomycetes</taxon>
        <taxon>Pucciniales</taxon>
        <taxon>Coleosporiaceae</taxon>
        <taxon>Cronartium</taxon>
    </lineage>
</organism>
<evidence type="ECO:0000259" key="7">
    <source>
        <dbReference type="PROSITE" id="PS50174"/>
    </source>
</evidence>
<dbReference type="GO" id="GO:0003723">
    <property type="term" value="F:RNA binding"/>
    <property type="evidence" value="ECO:0007669"/>
    <property type="project" value="UniProtKB-UniRule"/>
</dbReference>
<feature type="domain" description="G-patch" evidence="7">
    <location>
        <begin position="772"/>
        <end position="817"/>
    </location>
</feature>
<evidence type="ECO:0008006" key="10">
    <source>
        <dbReference type="Google" id="ProtNLM"/>
    </source>
</evidence>
<dbReference type="GO" id="GO:0005634">
    <property type="term" value="C:nucleus"/>
    <property type="evidence" value="ECO:0007669"/>
    <property type="project" value="UniProtKB-SubCell"/>
</dbReference>
<evidence type="ECO:0000256" key="2">
    <source>
        <dbReference type="ARBA" id="ARBA00022884"/>
    </source>
</evidence>
<dbReference type="Gene3D" id="3.30.70.330">
    <property type="match status" value="2"/>
</dbReference>
<evidence type="ECO:0000313" key="8">
    <source>
        <dbReference type="EMBL" id="KAG0149793.1"/>
    </source>
</evidence>
<feature type="compositionally biased region" description="Basic and acidic residues" evidence="5">
    <location>
        <begin position="481"/>
        <end position="491"/>
    </location>
</feature>